<dbReference type="Gene3D" id="3.40.720.10">
    <property type="entry name" value="Alkaline Phosphatase, subunit A"/>
    <property type="match status" value="1"/>
</dbReference>
<feature type="binding site" evidence="3">
    <location>
        <position position="159"/>
    </location>
    <ligand>
        <name>Mg(2+)</name>
        <dbReference type="ChEBI" id="CHEBI:18420"/>
    </ligand>
</feature>
<dbReference type="CDD" id="cd16012">
    <property type="entry name" value="ALP"/>
    <property type="match status" value="1"/>
</dbReference>
<comment type="cofactor">
    <cofactor evidence="3">
        <name>Mg(2+)</name>
        <dbReference type="ChEBI" id="CHEBI:18420"/>
    </cofactor>
    <text evidence="3">Binds 1 Mg(2+) ion.</text>
</comment>
<dbReference type="EMBL" id="JAFIDN010000008">
    <property type="protein sequence ID" value="MBP3193089.1"/>
    <property type="molecule type" value="Genomic_DNA"/>
</dbReference>
<comment type="cofactor">
    <cofactor evidence="3">
        <name>Zn(2+)</name>
        <dbReference type="ChEBI" id="CHEBI:29105"/>
    </cofactor>
    <text evidence="3">Binds 2 Zn(2+) ions.</text>
</comment>
<keyword evidence="3" id="KW-0479">Metal-binding</keyword>
<dbReference type="PANTHER" id="PTHR11596:SF5">
    <property type="entry name" value="ALKALINE PHOSPHATASE"/>
    <property type="match status" value="1"/>
</dbReference>
<name>A0A8J7UXA0_9BACT</name>
<feature type="binding site" evidence="3">
    <location>
        <position position="292"/>
    </location>
    <ligand>
        <name>Zn(2+)</name>
        <dbReference type="ChEBI" id="CHEBI:29105"/>
        <label>2</label>
    </ligand>
</feature>
<dbReference type="PROSITE" id="PS51318">
    <property type="entry name" value="TAT"/>
    <property type="match status" value="1"/>
</dbReference>
<dbReference type="RefSeq" id="WP_210512394.1">
    <property type="nucleotide sequence ID" value="NZ_JAFIDN010000008.1"/>
</dbReference>
<feature type="active site" description="Phosphoserine intermediate" evidence="2">
    <location>
        <position position="108"/>
    </location>
</feature>
<dbReference type="AlphaFoldDB" id="A0A8J7UXA0"/>
<reference evidence="5" key="1">
    <citation type="submission" date="2021-02" db="EMBL/GenBank/DDBJ databases">
        <title>Natronogracilivirga saccharolytica gen. nov. sp. nov. a new anaerobic, haloalkiliphilic carbohydrate-fermenting bacterium from soda lake and proposing of Cyclonatronumiaceae fam. nov. in the phylum Balneolaeota.</title>
        <authorList>
            <person name="Zhilina T.N."/>
            <person name="Sorokin D.Y."/>
            <person name="Zavarzina D.G."/>
            <person name="Toshchakov S.V."/>
            <person name="Kublanov I.V."/>
        </authorList>
    </citation>
    <scope>NUCLEOTIDE SEQUENCE</scope>
    <source>
        <strain evidence="5">Z-1702</strain>
    </source>
</reference>
<keyword evidence="3" id="KW-0862">Zinc</keyword>
<proteinExistence type="inferred from homology"/>
<dbReference type="SMART" id="SM00098">
    <property type="entry name" value="alkPPc"/>
    <property type="match status" value="1"/>
</dbReference>
<dbReference type="Proteomes" id="UP000673975">
    <property type="component" value="Unassembled WGS sequence"/>
</dbReference>
<feature type="binding site" evidence="3">
    <location>
        <position position="441"/>
    </location>
    <ligand>
        <name>Zn(2+)</name>
        <dbReference type="ChEBI" id="CHEBI:29105"/>
        <label>2</label>
    </ligand>
</feature>
<keyword evidence="6" id="KW-1185">Reference proteome</keyword>
<comment type="caution">
    <text evidence="5">The sequence shown here is derived from an EMBL/GenBank/DDBJ whole genome shotgun (WGS) entry which is preliminary data.</text>
</comment>
<evidence type="ECO:0000313" key="6">
    <source>
        <dbReference type="Proteomes" id="UP000673975"/>
    </source>
</evidence>
<evidence type="ECO:0000256" key="4">
    <source>
        <dbReference type="RuleBase" id="RU003946"/>
    </source>
</evidence>
<gene>
    <name evidence="5" type="ORF">NATSA_10480</name>
</gene>
<dbReference type="GO" id="GO:0004035">
    <property type="term" value="F:alkaline phosphatase activity"/>
    <property type="evidence" value="ECO:0007669"/>
    <property type="project" value="TreeGrafter"/>
</dbReference>
<dbReference type="InterPro" id="IPR001952">
    <property type="entry name" value="Alkaline_phosphatase"/>
</dbReference>
<dbReference type="GO" id="GO:0046872">
    <property type="term" value="F:metal ion binding"/>
    <property type="evidence" value="ECO:0007669"/>
    <property type="project" value="UniProtKB-KW"/>
</dbReference>
<keyword evidence="1" id="KW-0597">Phosphoprotein</keyword>
<feature type="binding site" evidence="3">
    <location>
        <position position="58"/>
    </location>
    <ligand>
        <name>Zn(2+)</name>
        <dbReference type="ChEBI" id="CHEBI:29105"/>
        <label>2</label>
    </ligand>
</feature>
<sequence length="483" mass="53608">MKRNKSSKNGSFSRRDFLKTGALSGMMLGSGAILKGCSSENGRAQPGDAKNIIFMVSDGMSNGTLTAADHILRRHYDRTSNWISLYEQNRVSRGLMDMASGSSIVTDSAAAASSWGCGQRLVNGRVNMTEEEEPLRTILQIFRDAGKATGLATTTTITHATPAGFGANVMNRGDQETIAEQYLENRYDVLLGGGNMFYSSEHRDDGRDLYSEYEEEGYKVVRKKDDMKAYDGNGKLLGIFYDGHLPYTLDHINTEEYKRDIPTLAEMTETSIKHLSRNTNGFILQVEGGRVDHAAHGNDAAGLIYDQIAFDDAIGAALEFAENRDDTLVIITTDHGNANPGLNGVGSGYSESEPRFDRIAEFRHTNNWFLPQLDENSSISEIRELVEHATKIEIRRDEAEILRQAYADDYENLHRMMSRPWPVMGQILANYLAFNWIGTSHTADYVELAALGPGSDRIGPITKNTDMFDLMIEMAGVQEYQEG</sequence>
<organism evidence="5 6">
    <name type="scientific">Natronogracilivirga saccharolytica</name>
    <dbReference type="NCBI Taxonomy" id="2812953"/>
    <lineage>
        <taxon>Bacteria</taxon>
        <taxon>Pseudomonadati</taxon>
        <taxon>Balneolota</taxon>
        <taxon>Balneolia</taxon>
        <taxon>Balneolales</taxon>
        <taxon>Cyclonatronaceae</taxon>
        <taxon>Natronogracilivirga</taxon>
    </lineage>
</organism>
<comment type="similarity">
    <text evidence="4">Belongs to the alkaline phosphatase family.</text>
</comment>
<evidence type="ECO:0000313" key="5">
    <source>
        <dbReference type="EMBL" id="MBP3193089.1"/>
    </source>
</evidence>
<feature type="binding site" evidence="3">
    <location>
        <position position="335"/>
    </location>
    <ligand>
        <name>Zn(2+)</name>
        <dbReference type="ChEBI" id="CHEBI:29105"/>
        <label>2</label>
    </ligand>
</feature>
<dbReference type="InterPro" id="IPR006311">
    <property type="entry name" value="TAT_signal"/>
</dbReference>
<feature type="binding site" evidence="3">
    <location>
        <position position="296"/>
    </location>
    <ligand>
        <name>Zn(2+)</name>
        <dbReference type="ChEBI" id="CHEBI:29105"/>
        <label>2</label>
    </ligand>
</feature>
<dbReference type="Gene3D" id="1.10.60.40">
    <property type="match status" value="1"/>
</dbReference>
<feature type="binding site" evidence="3">
    <location>
        <position position="58"/>
    </location>
    <ligand>
        <name>Mg(2+)</name>
        <dbReference type="ChEBI" id="CHEBI:18420"/>
    </ligand>
</feature>
<keyword evidence="3" id="KW-0460">Magnesium</keyword>
<dbReference type="Pfam" id="PF00245">
    <property type="entry name" value="Alk_phosphatase"/>
    <property type="match status" value="1"/>
</dbReference>
<feature type="binding site" evidence="3">
    <location>
        <position position="287"/>
    </location>
    <ligand>
        <name>Mg(2+)</name>
        <dbReference type="ChEBI" id="CHEBI:18420"/>
    </ligand>
</feature>
<dbReference type="SUPFAM" id="SSF53649">
    <property type="entry name" value="Alkaline phosphatase-like"/>
    <property type="match status" value="1"/>
</dbReference>
<dbReference type="PRINTS" id="PR00113">
    <property type="entry name" value="ALKPHPHTASE"/>
</dbReference>
<dbReference type="PANTHER" id="PTHR11596">
    <property type="entry name" value="ALKALINE PHOSPHATASE"/>
    <property type="match status" value="1"/>
</dbReference>
<evidence type="ECO:0000256" key="1">
    <source>
        <dbReference type="ARBA" id="ARBA00022553"/>
    </source>
</evidence>
<evidence type="ECO:0000256" key="3">
    <source>
        <dbReference type="PIRSR" id="PIRSR601952-2"/>
    </source>
</evidence>
<dbReference type="InterPro" id="IPR017850">
    <property type="entry name" value="Alkaline_phosphatase_core_sf"/>
</dbReference>
<evidence type="ECO:0000256" key="2">
    <source>
        <dbReference type="PIRSR" id="PIRSR601952-1"/>
    </source>
</evidence>
<feature type="binding site" evidence="3">
    <location>
        <position position="334"/>
    </location>
    <ligand>
        <name>Zn(2+)</name>
        <dbReference type="ChEBI" id="CHEBI:29105"/>
        <label>2</label>
    </ligand>
</feature>
<feature type="binding site" evidence="3">
    <location>
        <position position="161"/>
    </location>
    <ligand>
        <name>Mg(2+)</name>
        <dbReference type="ChEBI" id="CHEBI:18420"/>
    </ligand>
</feature>
<accession>A0A8J7UXA0</accession>
<protein>
    <submittedName>
        <fullName evidence="5">Alkaline phosphatase</fullName>
    </submittedName>
</protein>